<dbReference type="AlphaFoldDB" id="A0A5C5WCV2"/>
<proteinExistence type="predicted"/>
<sequence length="311" mass="34318">MGVGLIGGMLSFVVFISFINHVAEAIQATNVVKSVAHDLSDAIDRLFPEEIGQSRHEHDDAADEESDAVSTGSTIRSTKEGYLQAIDGETLLHLARKEDLVIQLRCRPGDFLIKEMPIAAASSVADIDEVNKEINQCFLVGSRRTPRQDVECAILELVEVAVRALSPGINDPQTAIACLNYLGAAVAKLAEREFPDPRRRDKDGKVRVIAFPLRFSSAFSTAFDEIRRHSQNTFSVTVHLVKVIGVLAHQVRRTHDREAVLQFLDIIEAEATDCPHNIDDRTQILVLVNNVRQTLSVESLRSDGVSQPSFD</sequence>
<comment type="caution">
    <text evidence="2">The sequence shown here is derived from an EMBL/GenBank/DDBJ whole genome shotgun (WGS) entry which is preliminary data.</text>
</comment>
<accession>A0A5C5WCV2</accession>
<gene>
    <name evidence="2" type="ORF">KOR42_41030</name>
</gene>
<evidence type="ECO:0000256" key="1">
    <source>
        <dbReference type="SAM" id="MobiDB-lite"/>
    </source>
</evidence>
<keyword evidence="3" id="KW-1185">Reference proteome</keyword>
<dbReference type="EMBL" id="SIHI01000022">
    <property type="protein sequence ID" value="TWT47905.1"/>
    <property type="molecule type" value="Genomic_DNA"/>
</dbReference>
<organism evidence="2 3">
    <name type="scientific">Thalassoglobus neptunius</name>
    <dbReference type="NCBI Taxonomy" id="1938619"/>
    <lineage>
        <taxon>Bacteria</taxon>
        <taxon>Pseudomonadati</taxon>
        <taxon>Planctomycetota</taxon>
        <taxon>Planctomycetia</taxon>
        <taxon>Planctomycetales</taxon>
        <taxon>Planctomycetaceae</taxon>
        <taxon>Thalassoglobus</taxon>
    </lineage>
</organism>
<dbReference type="Proteomes" id="UP000317243">
    <property type="component" value="Unassembled WGS sequence"/>
</dbReference>
<evidence type="ECO:0000313" key="2">
    <source>
        <dbReference type="EMBL" id="TWT47905.1"/>
    </source>
</evidence>
<dbReference type="Pfam" id="PF10011">
    <property type="entry name" value="DUF2254"/>
    <property type="match status" value="1"/>
</dbReference>
<name>A0A5C5WCV2_9PLAN</name>
<dbReference type="InterPro" id="IPR018723">
    <property type="entry name" value="DUF2254_membrane"/>
</dbReference>
<protein>
    <submittedName>
        <fullName evidence="2">Uncharacterized protein</fullName>
    </submittedName>
</protein>
<reference evidence="2 3" key="1">
    <citation type="submission" date="2019-02" db="EMBL/GenBank/DDBJ databases">
        <title>Deep-cultivation of Planctomycetes and their phenomic and genomic characterization uncovers novel biology.</title>
        <authorList>
            <person name="Wiegand S."/>
            <person name="Jogler M."/>
            <person name="Boedeker C."/>
            <person name="Pinto D."/>
            <person name="Vollmers J."/>
            <person name="Rivas-Marin E."/>
            <person name="Kohn T."/>
            <person name="Peeters S.H."/>
            <person name="Heuer A."/>
            <person name="Rast P."/>
            <person name="Oberbeckmann S."/>
            <person name="Bunk B."/>
            <person name="Jeske O."/>
            <person name="Meyerdierks A."/>
            <person name="Storesund J.E."/>
            <person name="Kallscheuer N."/>
            <person name="Luecker S."/>
            <person name="Lage O.M."/>
            <person name="Pohl T."/>
            <person name="Merkel B.J."/>
            <person name="Hornburger P."/>
            <person name="Mueller R.-W."/>
            <person name="Bruemmer F."/>
            <person name="Labrenz M."/>
            <person name="Spormann A.M."/>
            <person name="Op Den Camp H."/>
            <person name="Overmann J."/>
            <person name="Amann R."/>
            <person name="Jetten M.S.M."/>
            <person name="Mascher T."/>
            <person name="Medema M.H."/>
            <person name="Devos D.P."/>
            <person name="Kaster A.-K."/>
            <person name="Ovreas L."/>
            <person name="Rohde M."/>
            <person name="Galperin M.Y."/>
            <person name="Jogler C."/>
        </authorList>
    </citation>
    <scope>NUCLEOTIDE SEQUENCE [LARGE SCALE GENOMIC DNA]</scope>
    <source>
        <strain evidence="2 3">KOR42</strain>
    </source>
</reference>
<evidence type="ECO:0000313" key="3">
    <source>
        <dbReference type="Proteomes" id="UP000317243"/>
    </source>
</evidence>
<feature type="region of interest" description="Disordered" evidence="1">
    <location>
        <begin position="53"/>
        <end position="75"/>
    </location>
</feature>